<evidence type="ECO:0000256" key="4">
    <source>
        <dbReference type="ARBA" id="ARBA00022989"/>
    </source>
</evidence>
<evidence type="ECO:0000313" key="7">
    <source>
        <dbReference type="EMBL" id="RZO74020.1"/>
    </source>
</evidence>
<accession>A0A520RUU3</accession>
<feature type="transmembrane region" description="Helical" evidence="6">
    <location>
        <begin position="154"/>
        <end position="174"/>
    </location>
</feature>
<proteinExistence type="predicted"/>
<evidence type="ECO:0000313" key="8">
    <source>
        <dbReference type="Proteomes" id="UP000320404"/>
    </source>
</evidence>
<protein>
    <submittedName>
        <fullName evidence="7">LysE family translocator</fullName>
    </submittedName>
</protein>
<name>A0A520RUU3_9GAMM</name>
<keyword evidence="3 6" id="KW-0812">Transmembrane</keyword>
<gene>
    <name evidence="7" type="ORF">EVA69_06295</name>
</gene>
<dbReference type="AlphaFoldDB" id="A0A520RUU3"/>
<dbReference type="PIRSF" id="PIRSF006324">
    <property type="entry name" value="LeuE"/>
    <property type="match status" value="1"/>
</dbReference>
<keyword evidence="2" id="KW-1003">Cell membrane</keyword>
<evidence type="ECO:0000256" key="2">
    <source>
        <dbReference type="ARBA" id="ARBA00022475"/>
    </source>
</evidence>
<reference evidence="7 8" key="1">
    <citation type="submission" date="2019-02" db="EMBL/GenBank/DDBJ databases">
        <title>Prokaryotic population dynamics and viral predation in marine succession experiment using metagenomics: the confinement effect.</title>
        <authorList>
            <person name="Haro-Moreno J.M."/>
            <person name="Rodriguez-Valera F."/>
            <person name="Lopez-Perez M."/>
        </authorList>
    </citation>
    <scope>NUCLEOTIDE SEQUENCE [LARGE SCALE GENOMIC DNA]</scope>
    <source>
        <strain evidence="7">MED-G158</strain>
    </source>
</reference>
<dbReference type="Pfam" id="PF01810">
    <property type="entry name" value="LysE"/>
    <property type="match status" value="1"/>
</dbReference>
<feature type="transmembrane region" description="Helical" evidence="6">
    <location>
        <begin position="41"/>
        <end position="66"/>
    </location>
</feature>
<comment type="caution">
    <text evidence="7">The sequence shown here is derived from an EMBL/GenBank/DDBJ whole genome shotgun (WGS) entry which is preliminary data.</text>
</comment>
<feature type="transmembrane region" description="Helical" evidence="6">
    <location>
        <begin position="186"/>
        <end position="204"/>
    </location>
</feature>
<evidence type="ECO:0000256" key="1">
    <source>
        <dbReference type="ARBA" id="ARBA00004651"/>
    </source>
</evidence>
<evidence type="ECO:0000256" key="6">
    <source>
        <dbReference type="SAM" id="Phobius"/>
    </source>
</evidence>
<comment type="subcellular location">
    <subcellularLocation>
        <location evidence="1">Cell membrane</location>
        <topology evidence="1">Multi-pass membrane protein</topology>
    </subcellularLocation>
</comment>
<dbReference type="InterPro" id="IPR001123">
    <property type="entry name" value="LeuE-type"/>
</dbReference>
<dbReference type="PANTHER" id="PTHR30086">
    <property type="entry name" value="ARGININE EXPORTER PROTEIN ARGO"/>
    <property type="match status" value="1"/>
</dbReference>
<dbReference type="GO" id="GO:0015171">
    <property type="term" value="F:amino acid transmembrane transporter activity"/>
    <property type="evidence" value="ECO:0007669"/>
    <property type="project" value="TreeGrafter"/>
</dbReference>
<keyword evidence="5 6" id="KW-0472">Membrane</keyword>
<organism evidence="7 8">
    <name type="scientific">OM182 bacterium</name>
    <dbReference type="NCBI Taxonomy" id="2510334"/>
    <lineage>
        <taxon>Bacteria</taxon>
        <taxon>Pseudomonadati</taxon>
        <taxon>Pseudomonadota</taxon>
        <taxon>Gammaproteobacteria</taxon>
        <taxon>OMG group</taxon>
        <taxon>OM182 clade</taxon>
    </lineage>
</organism>
<dbReference type="GO" id="GO:0005886">
    <property type="term" value="C:plasma membrane"/>
    <property type="evidence" value="ECO:0007669"/>
    <property type="project" value="UniProtKB-SubCell"/>
</dbReference>
<dbReference type="PANTHER" id="PTHR30086:SF20">
    <property type="entry name" value="ARGININE EXPORTER PROTEIN ARGO-RELATED"/>
    <property type="match status" value="1"/>
</dbReference>
<keyword evidence="4 6" id="KW-1133">Transmembrane helix</keyword>
<evidence type="ECO:0000256" key="3">
    <source>
        <dbReference type="ARBA" id="ARBA00022692"/>
    </source>
</evidence>
<sequence>MYWTEFLTIALAHLFAVASPGPDFAIVVRQSVASGTRIGIWTSAGVGCGILVHVAYCILGVAILLTQSDGLFSAMKYLAAAYLAYLGVQSLRAKPHSETELHLEDAPALAPRQAFLRGFLTNGLNPKATLFFLALFTVVINSNTPAFIQVLYGGYLALATFAWFAMLSSILGRVKVRRFMLRSGVWFERCMGVLLLLLAVQITLSNQ</sequence>
<dbReference type="Proteomes" id="UP000320404">
    <property type="component" value="Unassembled WGS sequence"/>
</dbReference>
<evidence type="ECO:0000256" key="5">
    <source>
        <dbReference type="ARBA" id="ARBA00023136"/>
    </source>
</evidence>
<dbReference type="EMBL" id="SHAH01000112">
    <property type="protein sequence ID" value="RZO74020.1"/>
    <property type="molecule type" value="Genomic_DNA"/>
</dbReference>